<organism evidence="1 2">
    <name type="scientific">Tolypocladium ophioglossoides (strain CBS 100239)</name>
    <name type="common">Snaketongue truffleclub</name>
    <name type="synonym">Elaphocordyceps ophioglossoides</name>
    <dbReference type="NCBI Taxonomy" id="1163406"/>
    <lineage>
        <taxon>Eukaryota</taxon>
        <taxon>Fungi</taxon>
        <taxon>Dikarya</taxon>
        <taxon>Ascomycota</taxon>
        <taxon>Pezizomycotina</taxon>
        <taxon>Sordariomycetes</taxon>
        <taxon>Hypocreomycetidae</taxon>
        <taxon>Hypocreales</taxon>
        <taxon>Ophiocordycipitaceae</taxon>
        <taxon>Tolypocladium</taxon>
    </lineage>
</organism>
<dbReference type="EMBL" id="LFRF01000003">
    <property type="protein sequence ID" value="KND93664.1"/>
    <property type="molecule type" value="Genomic_DNA"/>
</dbReference>
<name>A0A0L0NHY6_TOLOC</name>
<keyword evidence="2" id="KW-1185">Reference proteome</keyword>
<sequence>MRSRGEGYSSLLGKVTLVVELIVERICFLDARWRVDEEELAVDIVLQDKSRSSRLIRLTQTLCAEASGSGIGTKKLRSRGNARAAFFQRPRLDLDAVDGFQEALWDSLRHKSDGARELSHLVDWQNAVADQVGLCKRKVGEDETRAIAEDDVVAQMNGLKVLRLARSRRDGHLLGANQGINAEEDVFQFLNGENLCILVFVTNFPATVILALLLGRRVLLRCWLLAGPPRERRLRLLVRLAVPVPRLVQLLGELCREEPILGTEEQRVSRIDNLHYKV</sequence>
<evidence type="ECO:0000313" key="2">
    <source>
        <dbReference type="Proteomes" id="UP000036947"/>
    </source>
</evidence>
<dbReference type="OrthoDB" id="38531at2759"/>
<comment type="caution">
    <text evidence="1">The sequence shown here is derived from an EMBL/GenBank/DDBJ whole genome shotgun (WGS) entry which is preliminary data.</text>
</comment>
<evidence type="ECO:0000313" key="1">
    <source>
        <dbReference type="EMBL" id="KND93664.1"/>
    </source>
</evidence>
<protein>
    <submittedName>
        <fullName evidence="1">Uncharacterized protein</fullName>
    </submittedName>
</protein>
<dbReference type="AlphaFoldDB" id="A0A0L0NHY6"/>
<accession>A0A0L0NHY6</accession>
<dbReference type="Proteomes" id="UP000036947">
    <property type="component" value="Unassembled WGS sequence"/>
</dbReference>
<proteinExistence type="predicted"/>
<reference evidence="1 2" key="1">
    <citation type="journal article" date="2015" name="BMC Genomics">
        <title>The genome of the truffle-parasite Tolypocladium ophioglossoides and the evolution of antifungal peptaibiotics.</title>
        <authorList>
            <person name="Quandt C.A."/>
            <person name="Bushley K.E."/>
            <person name="Spatafora J.W."/>
        </authorList>
    </citation>
    <scope>NUCLEOTIDE SEQUENCE [LARGE SCALE GENOMIC DNA]</scope>
    <source>
        <strain evidence="1 2">CBS 100239</strain>
    </source>
</reference>
<gene>
    <name evidence="1" type="ORF">TOPH_01828</name>
</gene>